<name>A0ACC0XHK0_9ROSI</name>
<evidence type="ECO:0000313" key="1">
    <source>
        <dbReference type="EMBL" id="KAJ0016901.1"/>
    </source>
</evidence>
<comment type="caution">
    <text evidence="1">The sequence shown here is derived from an EMBL/GenBank/DDBJ whole genome shotgun (WGS) entry which is preliminary data.</text>
</comment>
<organism evidence="1 2">
    <name type="scientific">Pistacia integerrima</name>
    <dbReference type="NCBI Taxonomy" id="434235"/>
    <lineage>
        <taxon>Eukaryota</taxon>
        <taxon>Viridiplantae</taxon>
        <taxon>Streptophyta</taxon>
        <taxon>Embryophyta</taxon>
        <taxon>Tracheophyta</taxon>
        <taxon>Spermatophyta</taxon>
        <taxon>Magnoliopsida</taxon>
        <taxon>eudicotyledons</taxon>
        <taxon>Gunneridae</taxon>
        <taxon>Pentapetalae</taxon>
        <taxon>rosids</taxon>
        <taxon>malvids</taxon>
        <taxon>Sapindales</taxon>
        <taxon>Anacardiaceae</taxon>
        <taxon>Pistacia</taxon>
    </lineage>
</organism>
<sequence>MHPMMSIAMLSCRRNEKQKQIEDDNKTCRENFISASSTAGVWDNAYRSKRDLAYDLICLRTWLIWTRI</sequence>
<dbReference type="EMBL" id="CM047747">
    <property type="protein sequence ID" value="KAJ0016901.1"/>
    <property type="molecule type" value="Genomic_DNA"/>
</dbReference>
<gene>
    <name evidence="1" type="ORF">Pint_09820</name>
</gene>
<accession>A0ACC0XHK0</accession>
<protein>
    <submittedName>
        <fullName evidence="1">Uncharacterized protein</fullName>
    </submittedName>
</protein>
<keyword evidence="2" id="KW-1185">Reference proteome</keyword>
<reference evidence="2" key="1">
    <citation type="journal article" date="2023" name="G3 (Bethesda)">
        <title>Genome assembly and association tests identify interacting loci associated with vigor, precocity, and sex in interspecific pistachio rootstocks.</title>
        <authorList>
            <person name="Palmer W."/>
            <person name="Jacygrad E."/>
            <person name="Sagayaradj S."/>
            <person name="Cavanaugh K."/>
            <person name="Han R."/>
            <person name="Bertier L."/>
            <person name="Beede B."/>
            <person name="Kafkas S."/>
            <person name="Golino D."/>
            <person name="Preece J."/>
            <person name="Michelmore R."/>
        </authorList>
    </citation>
    <scope>NUCLEOTIDE SEQUENCE [LARGE SCALE GENOMIC DNA]</scope>
</reference>
<evidence type="ECO:0000313" key="2">
    <source>
        <dbReference type="Proteomes" id="UP001163603"/>
    </source>
</evidence>
<proteinExistence type="predicted"/>
<dbReference type="Proteomes" id="UP001163603">
    <property type="component" value="Chromosome 12"/>
</dbReference>